<dbReference type="EMBL" id="VJXW01000001">
    <property type="protein sequence ID" value="TRW28735.1"/>
    <property type="molecule type" value="Genomic_DNA"/>
</dbReference>
<evidence type="ECO:0000256" key="2">
    <source>
        <dbReference type="ARBA" id="ARBA00022475"/>
    </source>
</evidence>
<keyword evidence="2" id="KW-1003">Cell membrane</keyword>
<dbReference type="SMART" id="SM00304">
    <property type="entry name" value="HAMP"/>
    <property type="match status" value="1"/>
</dbReference>
<evidence type="ECO:0000256" key="9">
    <source>
        <dbReference type="PROSITE-ProRule" id="PRU00284"/>
    </source>
</evidence>
<dbReference type="PANTHER" id="PTHR32089:SF112">
    <property type="entry name" value="LYSOZYME-LIKE PROTEIN-RELATED"/>
    <property type="match status" value="1"/>
</dbReference>
<evidence type="ECO:0000256" key="3">
    <source>
        <dbReference type="ARBA" id="ARBA00022500"/>
    </source>
</evidence>
<dbReference type="Pfam" id="PF02743">
    <property type="entry name" value="dCache_1"/>
    <property type="match status" value="1"/>
</dbReference>
<evidence type="ECO:0000313" key="13">
    <source>
        <dbReference type="EMBL" id="TRW28735.1"/>
    </source>
</evidence>
<dbReference type="InterPro" id="IPR003660">
    <property type="entry name" value="HAMP_dom"/>
</dbReference>
<evidence type="ECO:0000259" key="12">
    <source>
        <dbReference type="PROSITE" id="PS50885"/>
    </source>
</evidence>
<dbReference type="InterPro" id="IPR033479">
    <property type="entry name" value="dCache_1"/>
</dbReference>
<feature type="domain" description="HAMP" evidence="12">
    <location>
        <begin position="330"/>
        <end position="382"/>
    </location>
</feature>
<evidence type="ECO:0000256" key="6">
    <source>
        <dbReference type="ARBA" id="ARBA00023136"/>
    </source>
</evidence>
<dbReference type="PROSITE" id="PS50885">
    <property type="entry name" value="HAMP"/>
    <property type="match status" value="1"/>
</dbReference>
<dbReference type="Gene3D" id="3.30.450.20">
    <property type="entry name" value="PAS domain"/>
    <property type="match status" value="1"/>
</dbReference>
<accession>A0A552VE32</accession>
<dbReference type="SUPFAM" id="SSF58104">
    <property type="entry name" value="Methyl-accepting chemotaxis protein (MCP) signaling domain"/>
    <property type="match status" value="1"/>
</dbReference>
<comment type="caution">
    <text evidence="13">The sequence shown here is derived from an EMBL/GenBank/DDBJ whole genome shotgun (WGS) entry which is preliminary data.</text>
</comment>
<dbReference type="CDD" id="cd06225">
    <property type="entry name" value="HAMP"/>
    <property type="match status" value="1"/>
</dbReference>
<dbReference type="AlphaFoldDB" id="A0A552VE32"/>
<comment type="similarity">
    <text evidence="8">Belongs to the methyl-accepting chemotaxis (MCP) protein family.</text>
</comment>
<dbReference type="PANTHER" id="PTHR32089">
    <property type="entry name" value="METHYL-ACCEPTING CHEMOTAXIS PROTEIN MCPB"/>
    <property type="match status" value="1"/>
</dbReference>
<dbReference type="Gene3D" id="1.10.287.950">
    <property type="entry name" value="Methyl-accepting chemotaxis protein"/>
    <property type="match status" value="1"/>
</dbReference>
<feature type="transmembrane region" description="Helical" evidence="10">
    <location>
        <begin position="37"/>
        <end position="56"/>
    </location>
</feature>
<evidence type="ECO:0000256" key="8">
    <source>
        <dbReference type="ARBA" id="ARBA00029447"/>
    </source>
</evidence>
<dbReference type="CDD" id="cd12913">
    <property type="entry name" value="PDC1_MCP_like"/>
    <property type="match status" value="1"/>
</dbReference>
<name>A0A552VE32_9FIRM</name>
<evidence type="ECO:0000256" key="7">
    <source>
        <dbReference type="ARBA" id="ARBA00023224"/>
    </source>
</evidence>
<evidence type="ECO:0000256" key="1">
    <source>
        <dbReference type="ARBA" id="ARBA00004651"/>
    </source>
</evidence>
<dbReference type="OrthoDB" id="13222at2"/>
<evidence type="ECO:0000256" key="10">
    <source>
        <dbReference type="SAM" id="Phobius"/>
    </source>
</evidence>
<feature type="transmembrane region" description="Helical" evidence="10">
    <location>
        <begin position="309"/>
        <end position="328"/>
    </location>
</feature>
<dbReference type="Pfam" id="PF00672">
    <property type="entry name" value="HAMP"/>
    <property type="match status" value="1"/>
</dbReference>
<dbReference type="GO" id="GO:0007165">
    <property type="term" value="P:signal transduction"/>
    <property type="evidence" value="ECO:0007669"/>
    <property type="project" value="UniProtKB-KW"/>
</dbReference>
<keyword evidence="3" id="KW-0145">Chemotaxis</keyword>
<keyword evidence="7 9" id="KW-0807">Transducer</keyword>
<dbReference type="Gene3D" id="6.10.340.10">
    <property type="match status" value="1"/>
</dbReference>
<organism evidence="13 14">
    <name type="scientific">Criibacterium bergeronii</name>
    <dbReference type="NCBI Taxonomy" id="1871336"/>
    <lineage>
        <taxon>Bacteria</taxon>
        <taxon>Bacillati</taxon>
        <taxon>Bacillota</taxon>
        <taxon>Clostridia</taxon>
        <taxon>Peptostreptococcales</taxon>
        <taxon>Filifactoraceae</taxon>
        <taxon>Criibacterium</taxon>
    </lineage>
</organism>
<feature type="domain" description="Methyl-accepting transducer" evidence="11">
    <location>
        <begin position="401"/>
        <end position="658"/>
    </location>
</feature>
<dbReference type="SMART" id="SM00283">
    <property type="entry name" value="MA"/>
    <property type="match status" value="1"/>
</dbReference>
<dbReference type="GO" id="GO:0006935">
    <property type="term" value="P:chemotaxis"/>
    <property type="evidence" value="ECO:0007669"/>
    <property type="project" value="UniProtKB-KW"/>
</dbReference>
<keyword evidence="4 10" id="KW-0812">Transmembrane</keyword>
<dbReference type="GO" id="GO:0005886">
    <property type="term" value="C:plasma membrane"/>
    <property type="evidence" value="ECO:0007669"/>
    <property type="project" value="UniProtKB-SubCell"/>
</dbReference>
<dbReference type="PROSITE" id="PS50111">
    <property type="entry name" value="CHEMOTAXIS_TRANSDUC_2"/>
    <property type="match status" value="1"/>
</dbReference>
<gene>
    <name evidence="13" type="ORF">FL857_01235</name>
</gene>
<keyword evidence="5 10" id="KW-1133">Transmembrane helix</keyword>
<sequence>MNLKIFRRTTLKSNLNADKTINSVSLSKKHGSFTNKLLILLLVISILPLAIMGLIARRVISKNSVEQYHNTMQLNVEKTKTIMDRTVATYDAIVNQMSESSEIKRYYSSQTPTENTRAFLAEIKQSEPSLESVYFGLQDKRYLFQVDDGRTGYDPTQRSWYTGAASAPGQVYYLQPEEDFLTKKLLITVSKTIQQNGEILGVASIDITLENIQKLFKDIKVTDSGYLEVIAPNGIVISSPIEDRIGKTLQTDDYLLSNIQDSESGFFNTKIDGVAKVCYFTTDSVKNWKYIGIVDESALKQSSNAVNNLLIFVTLASIAVVTVISLGFRKYLKGIFKELTRTFNVMSLGDFSVRSAINSNDEFGEISETINNVLQSVGTVFKSVASSSSDMVLNSEAMATGAKESSKAVGEVSTTLSEFSDANSNQAVDLQDGVSSVKELGDKIENVRSLSVKMKETFNETQQLSKKESINMKSIAEQNEVSKKQFQNTVQVAEDMQRSTDEISTITVTINEISSQTNLLALNAAIEAARAGEAGKGFSVVAEEIRKLAEQTQNATSKIQSLIDDVTEKSNDLSRSMQESETMIMEQSVSITHSSKAFEDITYAISNLRELMGTLESYMDETNHHKDVISSKFENMSAISEEGSASIEAISSSAEEISATMDDFYKTAQNVRTLAEALNEKIKIFKY</sequence>
<comment type="subcellular location">
    <subcellularLocation>
        <location evidence="1">Cell membrane</location>
        <topology evidence="1">Multi-pass membrane protein</topology>
    </subcellularLocation>
</comment>
<dbReference type="SUPFAM" id="SSF103190">
    <property type="entry name" value="Sensory domain-like"/>
    <property type="match status" value="1"/>
</dbReference>
<evidence type="ECO:0000259" key="11">
    <source>
        <dbReference type="PROSITE" id="PS50111"/>
    </source>
</evidence>
<protein>
    <submittedName>
        <fullName evidence="13">Methyl-accepting chemotaxis protein</fullName>
    </submittedName>
</protein>
<dbReference type="CDD" id="cd12912">
    <property type="entry name" value="PDC2_MCP_like"/>
    <property type="match status" value="1"/>
</dbReference>
<evidence type="ECO:0000256" key="5">
    <source>
        <dbReference type="ARBA" id="ARBA00022989"/>
    </source>
</evidence>
<dbReference type="InterPro" id="IPR004089">
    <property type="entry name" value="MCPsignal_dom"/>
</dbReference>
<dbReference type="InterPro" id="IPR029151">
    <property type="entry name" value="Sensor-like_sf"/>
</dbReference>
<dbReference type="Pfam" id="PF00015">
    <property type="entry name" value="MCPsignal"/>
    <property type="match status" value="1"/>
</dbReference>
<evidence type="ECO:0000313" key="14">
    <source>
        <dbReference type="Proteomes" id="UP000319424"/>
    </source>
</evidence>
<evidence type="ECO:0000256" key="4">
    <source>
        <dbReference type="ARBA" id="ARBA00022692"/>
    </source>
</evidence>
<reference evidence="13 14" key="1">
    <citation type="submission" date="2019-07" db="EMBL/GenBank/DDBJ databases">
        <title>Criibacterium bergeronii gen. nov., sp. nov. isolated from human clinical samples.</title>
        <authorList>
            <person name="Maheux A.F."/>
            <person name="Boudreau D.K."/>
            <person name="Berube E."/>
            <person name="Brodeur S."/>
            <person name="Bernard K.A."/>
            <person name="Abed J.Y."/>
            <person name="Ducrey E."/>
            <person name="Guay E.F."/>
            <person name="Raymond F."/>
            <person name="Corbeil J."/>
            <person name="Domingo M.-C."/>
            <person name="Roy P.H."/>
            <person name="Boissinot M."/>
            <person name="Tocheva E.I."/>
            <person name="Omar R.F."/>
        </authorList>
    </citation>
    <scope>NUCLEOTIDE SEQUENCE [LARGE SCALE GENOMIC DNA]</scope>
    <source>
        <strain evidence="13 14">CCRI-24246</strain>
    </source>
</reference>
<keyword evidence="6 10" id="KW-0472">Membrane</keyword>
<dbReference type="Proteomes" id="UP000319424">
    <property type="component" value="Unassembled WGS sequence"/>
</dbReference>
<proteinExistence type="inferred from homology"/>